<dbReference type="Proteomes" id="UP000282433">
    <property type="component" value="Chromosome"/>
</dbReference>
<accession>A0A3S4H1B3</accession>
<reference evidence="1 2" key="1">
    <citation type="submission" date="2018-12" db="EMBL/GenBank/DDBJ databases">
        <authorList>
            <consortium name="Pathogen Informatics"/>
        </authorList>
    </citation>
    <scope>NUCLEOTIDE SEQUENCE [LARGE SCALE GENOMIC DNA]</scope>
    <source>
        <strain evidence="1 2">NCTC13635</strain>
    </source>
</reference>
<dbReference type="Pfam" id="PF02447">
    <property type="entry name" value="GntP_permease"/>
    <property type="match status" value="1"/>
</dbReference>
<dbReference type="AlphaFoldDB" id="A0A3S4H1B3"/>
<name>A0A3S4H1B3_KLEPN</name>
<proteinExistence type="predicted"/>
<protein>
    <submittedName>
        <fullName evidence="1">Low-affinity gluconate/H+ symporter GntU</fullName>
    </submittedName>
</protein>
<sequence>MKLVIPLFAGVAAAAAFLLPGPAPMLLASQMHADFGWMILIGPVVRPFRG</sequence>
<dbReference type="GO" id="GO:0015128">
    <property type="term" value="F:gluconate transmembrane transporter activity"/>
    <property type="evidence" value="ECO:0007669"/>
    <property type="project" value="InterPro"/>
</dbReference>
<evidence type="ECO:0000313" key="2">
    <source>
        <dbReference type="Proteomes" id="UP000282433"/>
    </source>
</evidence>
<organism evidence="1 2">
    <name type="scientific">Klebsiella pneumoniae</name>
    <dbReference type="NCBI Taxonomy" id="573"/>
    <lineage>
        <taxon>Bacteria</taxon>
        <taxon>Pseudomonadati</taxon>
        <taxon>Pseudomonadota</taxon>
        <taxon>Gammaproteobacteria</taxon>
        <taxon>Enterobacterales</taxon>
        <taxon>Enterobacteriaceae</taxon>
        <taxon>Klebsiella/Raoultella group</taxon>
        <taxon>Klebsiella</taxon>
        <taxon>Klebsiella pneumoniae complex</taxon>
    </lineage>
</organism>
<gene>
    <name evidence="1" type="primary">gntU_2</name>
    <name evidence="1" type="ORF">NCTC13635_04120</name>
</gene>
<evidence type="ECO:0000313" key="1">
    <source>
        <dbReference type="EMBL" id="VEB04047.1"/>
    </source>
</evidence>
<dbReference type="InterPro" id="IPR003474">
    <property type="entry name" value="Glcn_transporter"/>
</dbReference>
<dbReference type="EMBL" id="LR134162">
    <property type="protein sequence ID" value="VEB04047.1"/>
    <property type="molecule type" value="Genomic_DNA"/>
</dbReference>
<dbReference type="GO" id="GO:0016020">
    <property type="term" value="C:membrane"/>
    <property type="evidence" value="ECO:0007669"/>
    <property type="project" value="InterPro"/>
</dbReference>